<organism evidence="6 7">
    <name type="scientific">Brevundimonas terrae</name>
    <dbReference type="NCBI Taxonomy" id="363631"/>
    <lineage>
        <taxon>Bacteria</taxon>
        <taxon>Pseudomonadati</taxon>
        <taxon>Pseudomonadota</taxon>
        <taxon>Alphaproteobacteria</taxon>
        <taxon>Caulobacterales</taxon>
        <taxon>Caulobacteraceae</taxon>
        <taxon>Brevundimonas</taxon>
    </lineage>
</organism>
<gene>
    <name evidence="6" type="primary">gcvA_1</name>
    <name evidence="6" type="ORF">GCM10009093_04660</name>
</gene>
<dbReference type="Pfam" id="PF03466">
    <property type="entry name" value="LysR_substrate"/>
    <property type="match status" value="1"/>
</dbReference>
<keyword evidence="2" id="KW-0805">Transcription regulation</keyword>
<evidence type="ECO:0000259" key="5">
    <source>
        <dbReference type="PROSITE" id="PS50931"/>
    </source>
</evidence>
<accession>A0ABN0Y2V3</accession>
<evidence type="ECO:0000256" key="1">
    <source>
        <dbReference type="ARBA" id="ARBA00009437"/>
    </source>
</evidence>
<comment type="caution">
    <text evidence="6">The sequence shown here is derived from an EMBL/GenBank/DDBJ whole genome shotgun (WGS) entry which is preliminary data.</text>
</comment>
<keyword evidence="7" id="KW-1185">Reference proteome</keyword>
<dbReference type="Gene3D" id="1.10.10.10">
    <property type="entry name" value="Winged helix-like DNA-binding domain superfamily/Winged helix DNA-binding domain"/>
    <property type="match status" value="1"/>
</dbReference>
<protein>
    <submittedName>
        <fullName evidence="6">Transcriptional regulator GcvA</fullName>
    </submittedName>
</protein>
<dbReference type="Proteomes" id="UP001500791">
    <property type="component" value="Unassembled WGS sequence"/>
</dbReference>
<dbReference type="InterPro" id="IPR036390">
    <property type="entry name" value="WH_DNA-bd_sf"/>
</dbReference>
<dbReference type="Pfam" id="PF00126">
    <property type="entry name" value="HTH_1"/>
    <property type="match status" value="1"/>
</dbReference>
<evidence type="ECO:0000313" key="6">
    <source>
        <dbReference type="EMBL" id="GAA0380748.1"/>
    </source>
</evidence>
<dbReference type="InterPro" id="IPR058163">
    <property type="entry name" value="LysR-type_TF_proteobact-type"/>
</dbReference>
<dbReference type="InterPro" id="IPR000847">
    <property type="entry name" value="LysR_HTH_N"/>
</dbReference>
<feature type="domain" description="HTH lysR-type" evidence="5">
    <location>
        <begin position="8"/>
        <end position="65"/>
    </location>
</feature>
<evidence type="ECO:0000256" key="3">
    <source>
        <dbReference type="ARBA" id="ARBA00023125"/>
    </source>
</evidence>
<dbReference type="CDD" id="cd08432">
    <property type="entry name" value="PBP2_GcdR_TrpI_HvrB_AmpR_like"/>
    <property type="match status" value="1"/>
</dbReference>
<dbReference type="InterPro" id="IPR036388">
    <property type="entry name" value="WH-like_DNA-bd_sf"/>
</dbReference>
<dbReference type="PANTHER" id="PTHR30537:SF26">
    <property type="entry name" value="GLYCINE CLEAVAGE SYSTEM TRANSCRIPTIONAL ACTIVATOR"/>
    <property type="match status" value="1"/>
</dbReference>
<dbReference type="Gene3D" id="3.40.190.10">
    <property type="entry name" value="Periplasmic binding protein-like II"/>
    <property type="match status" value="2"/>
</dbReference>
<dbReference type="PANTHER" id="PTHR30537">
    <property type="entry name" value="HTH-TYPE TRANSCRIPTIONAL REGULATOR"/>
    <property type="match status" value="1"/>
</dbReference>
<name>A0ABN0Y2V3_9CAUL</name>
<keyword evidence="4" id="KW-0804">Transcription</keyword>
<keyword evidence="3" id="KW-0238">DNA-binding</keyword>
<dbReference type="SUPFAM" id="SSF46785">
    <property type="entry name" value="Winged helix' DNA-binding domain"/>
    <property type="match status" value="1"/>
</dbReference>
<evidence type="ECO:0000256" key="2">
    <source>
        <dbReference type="ARBA" id="ARBA00023015"/>
    </source>
</evidence>
<sequence length="313" mass="34455">MIDNLARIPLDAIRVFEATARLNSFTRAAEALGMTQAAVSWRIRDLEQRLGVALFVRETRRIALTLEGQRLASASSEALNLMRRAINDVMEQDQSVLGITTLQTLATQWLATRIGMFQLANPDLAVKIDVDNGLSDFSGHGTDIGLRFGSGQWPGLESRFLIPALFTPLCSPELQASLDIRTPADLKSAPLVGLPQEWAEWFARVGMADDSETPPPRVISENQAMEVATAMAGQGVALGNPVFYDREIRNGHLVRLFDANIALGGGYWLCYPKERRNLPKIARFRDWMLDMARSDASNIEACRLSGQTVGTIG</sequence>
<dbReference type="RefSeq" id="WP_167175777.1">
    <property type="nucleotide sequence ID" value="NZ_BAAAEJ010000003.1"/>
</dbReference>
<dbReference type="SUPFAM" id="SSF53850">
    <property type="entry name" value="Periplasmic binding protein-like II"/>
    <property type="match status" value="1"/>
</dbReference>
<dbReference type="PRINTS" id="PR00039">
    <property type="entry name" value="HTHLYSR"/>
</dbReference>
<evidence type="ECO:0000313" key="7">
    <source>
        <dbReference type="Proteomes" id="UP001500791"/>
    </source>
</evidence>
<dbReference type="PROSITE" id="PS50931">
    <property type="entry name" value="HTH_LYSR"/>
    <property type="match status" value="1"/>
</dbReference>
<proteinExistence type="inferred from homology"/>
<dbReference type="EMBL" id="BAAAEJ010000003">
    <property type="protein sequence ID" value="GAA0380748.1"/>
    <property type="molecule type" value="Genomic_DNA"/>
</dbReference>
<dbReference type="InterPro" id="IPR005119">
    <property type="entry name" value="LysR_subst-bd"/>
</dbReference>
<reference evidence="6 7" key="1">
    <citation type="journal article" date="2019" name="Int. J. Syst. Evol. Microbiol.">
        <title>The Global Catalogue of Microorganisms (GCM) 10K type strain sequencing project: providing services to taxonomists for standard genome sequencing and annotation.</title>
        <authorList>
            <consortium name="The Broad Institute Genomics Platform"/>
            <consortium name="The Broad Institute Genome Sequencing Center for Infectious Disease"/>
            <person name="Wu L."/>
            <person name="Ma J."/>
        </authorList>
    </citation>
    <scope>NUCLEOTIDE SEQUENCE [LARGE SCALE GENOMIC DNA]</scope>
    <source>
        <strain evidence="6 7">JCM 13476</strain>
    </source>
</reference>
<evidence type="ECO:0000256" key="4">
    <source>
        <dbReference type="ARBA" id="ARBA00023163"/>
    </source>
</evidence>
<comment type="similarity">
    <text evidence="1">Belongs to the LysR transcriptional regulatory family.</text>
</comment>